<accession>A0AB35T6U0</accession>
<evidence type="ECO:0000313" key="5">
    <source>
        <dbReference type="Proteomes" id="UP001281130"/>
    </source>
</evidence>
<feature type="region of interest" description="Disordered" evidence="1">
    <location>
        <begin position="144"/>
        <end position="164"/>
    </location>
</feature>
<protein>
    <submittedName>
        <fullName evidence="4">Thermonuclease family protein</fullName>
    </submittedName>
</protein>
<dbReference type="EMBL" id="JAWXXX010000001">
    <property type="protein sequence ID" value="MDX5895183.1"/>
    <property type="molecule type" value="Genomic_DNA"/>
</dbReference>
<keyword evidence="2" id="KW-0812">Transmembrane</keyword>
<keyword evidence="2" id="KW-1133">Transmembrane helix</keyword>
<evidence type="ECO:0000256" key="1">
    <source>
        <dbReference type="SAM" id="MobiDB-lite"/>
    </source>
</evidence>
<dbReference type="GO" id="GO:0004518">
    <property type="term" value="F:nuclease activity"/>
    <property type="evidence" value="ECO:0007669"/>
    <property type="project" value="InterPro"/>
</dbReference>
<keyword evidence="2" id="KW-0472">Membrane</keyword>
<dbReference type="Proteomes" id="UP001281130">
    <property type="component" value="Unassembled WGS sequence"/>
</dbReference>
<dbReference type="AlphaFoldDB" id="A0AB35T6U0"/>
<comment type="caution">
    <text evidence="4">The sequence shown here is derived from an EMBL/GenBank/DDBJ whole genome shotgun (WGS) entry which is preliminary data.</text>
</comment>
<feature type="compositionally biased region" description="Low complexity" evidence="1">
    <location>
        <begin position="80"/>
        <end position="98"/>
    </location>
</feature>
<feature type="transmembrane region" description="Helical" evidence="2">
    <location>
        <begin position="400"/>
        <end position="421"/>
    </location>
</feature>
<dbReference type="InterPro" id="IPR016071">
    <property type="entry name" value="Staphylococal_nuclease_OB-fold"/>
</dbReference>
<proteinExistence type="predicted"/>
<dbReference type="RefSeq" id="WP_159449937.1">
    <property type="nucleotide sequence ID" value="NZ_JAWXXX010000001.1"/>
</dbReference>
<dbReference type="InterPro" id="IPR035437">
    <property type="entry name" value="SNase_OB-fold_sf"/>
</dbReference>
<evidence type="ECO:0000259" key="3">
    <source>
        <dbReference type="PROSITE" id="PS50830"/>
    </source>
</evidence>
<feature type="domain" description="TNase-like" evidence="3">
    <location>
        <begin position="109"/>
        <end position="273"/>
    </location>
</feature>
<feature type="region of interest" description="Disordered" evidence="1">
    <location>
        <begin position="266"/>
        <end position="387"/>
    </location>
</feature>
<name>A0AB35T6U0_RUBRA</name>
<dbReference type="PROSITE" id="PS01123">
    <property type="entry name" value="TNASE_1"/>
    <property type="match status" value="1"/>
</dbReference>
<dbReference type="PROSITE" id="PS50830">
    <property type="entry name" value="TNASE_3"/>
    <property type="match status" value="1"/>
</dbReference>
<feature type="compositionally biased region" description="Polar residues" evidence="1">
    <location>
        <begin position="324"/>
        <end position="333"/>
    </location>
</feature>
<feature type="compositionally biased region" description="Low complexity" evidence="1">
    <location>
        <begin position="298"/>
        <end position="315"/>
    </location>
</feature>
<dbReference type="InterPro" id="IPR002071">
    <property type="entry name" value="Thermonucl_AS"/>
</dbReference>
<dbReference type="Gene3D" id="2.40.50.90">
    <property type="match status" value="1"/>
</dbReference>
<reference evidence="4" key="1">
    <citation type="submission" date="2023-11" db="EMBL/GenBank/DDBJ databases">
        <title>MicrobeMod: A computational toolkit for identifying prokaryotic methylation and restriction-modification with nanopore sequencing.</title>
        <authorList>
            <person name="Crits-Christoph A."/>
            <person name="Kang S.C."/>
            <person name="Lee H."/>
            <person name="Ostrov N."/>
        </authorList>
    </citation>
    <scope>NUCLEOTIDE SEQUENCE</scope>
    <source>
        <strain evidence="4">ATCC 51242</strain>
    </source>
</reference>
<dbReference type="SUPFAM" id="SSF50199">
    <property type="entry name" value="Staphylococcal nuclease"/>
    <property type="match status" value="1"/>
</dbReference>
<dbReference type="Pfam" id="PF00565">
    <property type="entry name" value="SNase"/>
    <property type="match status" value="1"/>
</dbReference>
<dbReference type="SMART" id="SM00318">
    <property type="entry name" value="SNc"/>
    <property type="match status" value="1"/>
</dbReference>
<evidence type="ECO:0000256" key="2">
    <source>
        <dbReference type="SAM" id="Phobius"/>
    </source>
</evidence>
<sequence>MNVFRNLRLPILFFVLPALAVFLLPISIAKAEVEIGDVYAGNGCARVGDIVAGDCKGERDNEDTEVPSSNETTAETTLVEDTSSLTENTTEETSFLESDTACPSLPDGDVHRATVERVIDGDTLQLAETVAGTDTVRMIGVDSPEMESDGAAEPEPGAEGATRFTSENLEGERVLLETDEVMKDGYGRLLAYVWIEAESGASENAGLVSNLMRIVGMDSPNAQPRLFNLELIEGGYAEVLTIPPNDSYAECFENAVPTDEQSIAENQYTDTEQPEETIPEITESTSADDAPVITQYVEGTEATTPETEIPSPEETNLAPETPVLEQTTPQGEATSPEPDGVTSSVYPSSGLAGSTPDEPATGTYVPSEPASESGTLPTVETPDGPVAVLPDTGGLPVFELLMLSTGFISLAAGLWGVHYSLSRRSGPR</sequence>
<gene>
    <name evidence="4" type="ORF">SIL72_14240</name>
</gene>
<organism evidence="4 5">
    <name type="scientific">Rubrobacter radiotolerans</name>
    <name type="common">Arthrobacter radiotolerans</name>
    <dbReference type="NCBI Taxonomy" id="42256"/>
    <lineage>
        <taxon>Bacteria</taxon>
        <taxon>Bacillati</taxon>
        <taxon>Actinomycetota</taxon>
        <taxon>Rubrobacteria</taxon>
        <taxon>Rubrobacterales</taxon>
        <taxon>Rubrobacteraceae</taxon>
        <taxon>Rubrobacter</taxon>
    </lineage>
</organism>
<feature type="region of interest" description="Disordered" evidence="1">
    <location>
        <begin position="56"/>
        <end position="108"/>
    </location>
</feature>
<feature type="compositionally biased region" description="Polar residues" evidence="1">
    <location>
        <begin position="66"/>
        <end position="76"/>
    </location>
</feature>
<evidence type="ECO:0000313" key="4">
    <source>
        <dbReference type="EMBL" id="MDX5895183.1"/>
    </source>
</evidence>
<dbReference type="GO" id="GO:0003676">
    <property type="term" value="F:nucleic acid binding"/>
    <property type="evidence" value="ECO:0007669"/>
    <property type="project" value="InterPro"/>
</dbReference>